<keyword evidence="3" id="KW-1185">Reference proteome</keyword>
<evidence type="ECO:0000313" key="2">
    <source>
        <dbReference type="EMBL" id="MFC5152508.1"/>
    </source>
</evidence>
<feature type="transmembrane region" description="Helical" evidence="1">
    <location>
        <begin position="6"/>
        <end position="24"/>
    </location>
</feature>
<feature type="transmembrane region" description="Helical" evidence="1">
    <location>
        <begin position="188"/>
        <end position="210"/>
    </location>
</feature>
<evidence type="ECO:0000313" key="3">
    <source>
        <dbReference type="Proteomes" id="UP001596160"/>
    </source>
</evidence>
<reference evidence="3" key="1">
    <citation type="journal article" date="2019" name="Int. J. Syst. Evol. Microbiol.">
        <title>The Global Catalogue of Microorganisms (GCM) 10K type strain sequencing project: providing services to taxonomists for standard genome sequencing and annotation.</title>
        <authorList>
            <consortium name="The Broad Institute Genomics Platform"/>
            <consortium name="The Broad Institute Genome Sequencing Center for Infectious Disease"/>
            <person name="Wu L."/>
            <person name="Ma J."/>
        </authorList>
    </citation>
    <scope>NUCLEOTIDE SEQUENCE [LARGE SCALE GENOMIC DNA]</scope>
    <source>
        <strain evidence="3">PCU 266</strain>
    </source>
</reference>
<dbReference type="RefSeq" id="WP_344478163.1">
    <property type="nucleotide sequence ID" value="NZ_BAAASB010000009.1"/>
</dbReference>
<organism evidence="2 3">
    <name type="scientific">Streptomyces amakusaensis</name>
    <dbReference type="NCBI Taxonomy" id="67271"/>
    <lineage>
        <taxon>Bacteria</taxon>
        <taxon>Bacillati</taxon>
        <taxon>Actinomycetota</taxon>
        <taxon>Actinomycetes</taxon>
        <taxon>Kitasatosporales</taxon>
        <taxon>Streptomycetaceae</taxon>
        <taxon>Streptomyces</taxon>
    </lineage>
</organism>
<keyword evidence="1" id="KW-1133">Transmembrane helix</keyword>
<keyword evidence="1" id="KW-0472">Membrane</keyword>
<gene>
    <name evidence="2" type="ORF">ACFPRH_12245</name>
</gene>
<feature type="transmembrane region" description="Helical" evidence="1">
    <location>
        <begin position="151"/>
        <end position="176"/>
    </location>
</feature>
<dbReference type="InterPro" id="IPR026467">
    <property type="entry name" value="Ser/Gly_Cys_C_dom"/>
</dbReference>
<comment type="caution">
    <text evidence="2">The sequence shown here is derived from an EMBL/GenBank/DDBJ whole genome shotgun (WGS) entry which is preliminary data.</text>
</comment>
<dbReference type="EMBL" id="JBHSKP010000006">
    <property type="protein sequence ID" value="MFC5152508.1"/>
    <property type="molecule type" value="Genomic_DNA"/>
</dbReference>
<proteinExistence type="predicted"/>
<name>A0ABW0AFR5_9ACTN</name>
<keyword evidence="1" id="KW-0812">Transmembrane</keyword>
<accession>A0ABW0AFR5</accession>
<protein>
    <submittedName>
        <fullName evidence="2">TIGR04222 domain-containing membrane protein</fullName>
    </submittedName>
</protein>
<dbReference type="NCBIfam" id="TIGR04222">
    <property type="entry name" value="near_uncomplex"/>
    <property type="match status" value="1"/>
</dbReference>
<dbReference type="Proteomes" id="UP001596160">
    <property type="component" value="Unassembled WGS sequence"/>
</dbReference>
<evidence type="ECO:0000256" key="1">
    <source>
        <dbReference type="SAM" id="Phobius"/>
    </source>
</evidence>
<sequence length="327" mass="32141">MQTMETVVVYASGAIGLWSTALILRIRAIRRAELAAGLGETVDDPYDAAFLAGGPGRVVDTALTVMHLDGRIRIGGPGIVAAVAPTADPADGPAAHDPVERAVLERLAVAPNGSLTQVRGAVMRSRAVQGIGDALAARGLMTPPKRRRRALSFWGHLLSSLSVLAIPVSIVVTVIGSGMGASPFGVPFILPLLPAIVLGLGIGSHAVGFADRRTTKPGRRALKAHGARYAEAGDPARLVATKGPSAVPDTALRPVLVAAALAPVVFVAAAAGGSSSSEAEAAAQWCGAAPGGSCGASGEGDGNGASGGDGGGGDGGGCGGCGGCGCG</sequence>